<sequence>MQATVAIAYDFDGTLAPGNMQEHRFLPKLSIDAVDFWRRSTELAKAQQGDPILTYMHCMIEGARYAGLSMRREDWVAHGRDLPLFPGVETWFARINAAASVRGITMQHYVISSGLREMIDGTSIRPHLGAVFASGFLYDGSGVAVGAAVGVNYTTKTQYLFRINKGALDLSDNEAVNAYQAPEDRPVPFPNMIFIGDGDTDIPSFRTVKEMGGHSIAVFPPDDEARAAKGAKLIHEQRVHCAVLADYTAGAELERRVLAVLDLVAARAIVTAPSSGTSA</sequence>
<dbReference type="Gene3D" id="3.40.50.1000">
    <property type="entry name" value="HAD superfamily/HAD-like"/>
    <property type="match status" value="1"/>
</dbReference>
<keyword evidence="2" id="KW-1185">Reference proteome</keyword>
<proteinExistence type="predicted"/>
<dbReference type="RefSeq" id="WP_211875458.1">
    <property type="nucleotide sequence ID" value="NZ_JAAEDH010000020.1"/>
</dbReference>
<dbReference type="InterPro" id="IPR023214">
    <property type="entry name" value="HAD_sf"/>
</dbReference>
<dbReference type="SUPFAM" id="SSF56784">
    <property type="entry name" value="HAD-like"/>
    <property type="match status" value="1"/>
</dbReference>
<gene>
    <name evidence="1" type="ORF">GXW79_16030</name>
</gene>
<dbReference type="EMBL" id="JAAEDH010000020">
    <property type="protein sequence ID" value="MBR0656591.1"/>
    <property type="molecule type" value="Genomic_DNA"/>
</dbReference>
<keyword evidence="1" id="KW-0378">Hydrolase</keyword>
<dbReference type="InterPro" id="IPR036412">
    <property type="entry name" value="HAD-like_sf"/>
</dbReference>
<dbReference type="AlphaFoldDB" id="A0AAF1KML5"/>
<comment type="caution">
    <text evidence="1">The sequence shown here is derived from an EMBL/GenBank/DDBJ whole genome shotgun (WGS) entry which is preliminary data.</text>
</comment>
<reference evidence="1" key="1">
    <citation type="submission" date="2020-01" db="EMBL/GenBank/DDBJ databases">
        <authorList>
            <person name="Rat A."/>
        </authorList>
    </citation>
    <scope>NUCLEOTIDE SEQUENCE</scope>
    <source>
        <strain evidence="1">LMG 28251</strain>
    </source>
</reference>
<organism evidence="1 2">
    <name type="scientific">Plastoroseomonas arctica</name>
    <dbReference type="NCBI Taxonomy" id="1509237"/>
    <lineage>
        <taxon>Bacteria</taxon>
        <taxon>Pseudomonadati</taxon>
        <taxon>Pseudomonadota</taxon>
        <taxon>Alphaproteobacteria</taxon>
        <taxon>Acetobacterales</taxon>
        <taxon>Acetobacteraceae</taxon>
        <taxon>Plastoroseomonas</taxon>
    </lineage>
</organism>
<evidence type="ECO:0000313" key="2">
    <source>
        <dbReference type="Proteomes" id="UP001196068"/>
    </source>
</evidence>
<name>A0AAF1KML5_9PROT</name>
<dbReference type="GO" id="GO:0016787">
    <property type="term" value="F:hydrolase activity"/>
    <property type="evidence" value="ECO:0007669"/>
    <property type="project" value="UniProtKB-KW"/>
</dbReference>
<reference evidence="1" key="2">
    <citation type="journal article" date="2021" name="Syst. Appl. Microbiol.">
        <title>Roseomonas hellenica sp. nov., isolated from roots of wild-growing Alkanna tinctoria.</title>
        <authorList>
            <person name="Rat A."/>
            <person name="Naranjo H.D."/>
            <person name="Lebbe L."/>
            <person name="Cnockaert M."/>
            <person name="Krigas N."/>
            <person name="Grigoriadou K."/>
            <person name="Maloupa E."/>
            <person name="Willems A."/>
        </authorList>
    </citation>
    <scope>NUCLEOTIDE SEQUENCE</scope>
    <source>
        <strain evidence="1">LMG 28251</strain>
    </source>
</reference>
<dbReference type="Pfam" id="PF12710">
    <property type="entry name" value="HAD"/>
    <property type="match status" value="1"/>
</dbReference>
<dbReference type="Proteomes" id="UP001196068">
    <property type="component" value="Unassembled WGS sequence"/>
</dbReference>
<accession>A0AAF1KML5</accession>
<protein>
    <submittedName>
        <fullName evidence="1">Haloacid dehalogenase-like hydrolase</fullName>
    </submittedName>
</protein>
<evidence type="ECO:0000313" key="1">
    <source>
        <dbReference type="EMBL" id="MBR0656591.1"/>
    </source>
</evidence>